<organism evidence="1">
    <name type="scientific">Arion vulgaris</name>
    <dbReference type="NCBI Taxonomy" id="1028688"/>
    <lineage>
        <taxon>Eukaryota</taxon>
        <taxon>Metazoa</taxon>
        <taxon>Spiralia</taxon>
        <taxon>Lophotrochozoa</taxon>
        <taxon>Mollusca</taxon>
        <taxon>Gastropoda</taxon>
        <taxon>Heterobranchia</taxon>
        <taxon>Euthyneura</taxon>
        <taxon>Panpulmonata</taxon>
        <taxon>Eupulmonata</taxon>
        <taxon>Stylommatophora</taxon>
        <taxon>Helicina</taxon>
        <taxon>Arionoidea</taxon>
        <taxon>Arionidae</taxon>
        <taxon>Arion</taxon>
    </lineage>
</organism>
<evidence type="ECO:0000313" key="1">
    <source>
        <dbReference type="EMBL" id="CEK86216.1"/>
    </source>
</evidence>
<sequence length="87" mass="9980">GHAGVFDSERVGRLTLIVWELKMDTGNVLRSLHNCLLDEDIKIDVESTQRFKQLGVTCCTSRTVCLRCRMRSVFNQQATRIINMHTL</sequence>
<dbReference type="AlphaFoldDB" id="A0A0B7B1M8"/>
<reference evidence="1" key="1">
    <citation type="submission" date="2014-12" db="EMBL/GenBank/DDBJ databases">
        <title>Insight into the proteome of Arion vulgaris.</title>
        <authorList>
            <person name="Aradska J."/>
            <person name="Bulat T."/>
            <person name="Smidak R."/>
            <person name="Sarate P."/>
            <person name="Gangsoo J."/>
            <person name="Sialana F."/>
            <person name="Bilban M."/>
            <person name="Lubec G."/>
        </authorList>
    </citation>
    <scope>NUCLEOTIDE SEQUENCE</scope>
    <source>
        <tissue evidence="1">Skin</tissue>
    </source>
</reference>
<dbReference type="EMBL" id="HACG01039351">
    <property type="protein sequence ID" value="CEK86216.1"/>
    <property type="molecule type" value="Transcribed_RNA"/>
</dbReference>
<proteinExistence type="predicted"/>
<protein>
    <submittedName>
        <fullName evidence="1">Uncharacterized protein</fullName>
    </submittedName>
</protein>
<accession>A0A0B7B1M8</accession>
<gene>
    <name evidence="1" type="primary">ORF152606</name>
</gene>
<name>A0A0B7B1M8_9EUPU</name>
<feature type="non-terminal residue" evidence="1">
    <location>
        <position position="1"/>
    </location>
</feature>